<name>M2RM60_CERS8</name>
<sequence length="120" mass="13316">MVVRNFEILSTDGGSTPMSISSRSSWDPTAWSRGLIRRGRSGDQMLSRLSLDATDIRAVIRRFSGIESDSVSKRGSCKQLNMCASVRMKFPRQRMRRNECTKGMAKIGVAKSTPTAQLMA</sequence>
<dbReference type="AlphaFoldDB" id="M2RM60"/>
<dbReference type="HOGENOM" id="CLU_2049414_0_0_1"/>
<evidence type="ECO:0000313" key="2">
    <source>
        <dbReference type="Proteomes" id="UP000016930"/>
    </source>
</evidence>
<keyword evidence="2" id="KW-1185">Reference proteome</keyword>
<protein>
    <submittedName>
        <fullName evidence="1">Uncharacterized protein</fullName>
    </submittedName>
</protein>
<organism evidence="1 2">
    <name type="scientific">Ceriporiopsis subvermispora (strain B)</name>
    <name type="common">White-rot fungus</name>
    <name type="synonym">Gelatoporia subvermispora</name>
    <dbReference type="NCBI Taxonomy" id="914234"/>
    <lineage>
        <taxon>Eukaryota</taxon>
        <taxon>Fungi</taxon>
        <taxon>Dikarya</taxon>
        <taxon>Basidiomycota</taxon>
        <taxon>Agaricomycotina</taxon>
        <taxon>Agaricomycetes</taxon>
        <taxon>Polyporales</taxon>
        <taxon>Gelatoporiaceae</taxon>
        <taxon>Gelatoporia</taxon>
    </lineage>
</organism>
<dbReference type="EMBL" id="KB445793">
    <property type="protein sequence ID" value="EMD39562.1"/>
    <property type="molecule type" value="Genomic_DNA"/>
</dbReference>
<reference evidence="1 2" key="1">
    <citation type="journal article" date="2012" name="Proc. Natl. Acad. Sci. U.S.A.">
        <title>Comparative genomics of Ceriporiopsis subvermispora and Phanerochaete chrysosporium provide insight into selective ligninolysis.</title>
        <authorList>
            <person name="Fernandez-Fueyo E."/>
            <person name="Ruiz-Duenas F.J."/>
            <person name="Ferreira P."/>
            <person name="Floudas D."/>
            <person name="Hibbett D.S."/>
            <person name="Canessa P."/>
            <person name="Larrondo L.F."/>
            <person name="James T.Y."/>
            <person name="Seelenfreund D."/>
            <person name="Lobos S."/>
            <person name="Polanco R."/>
            <person name="Tello M."/>
            <person name="Honda Y."/>
            <person name="Watanabe T."/>
            <person name="Watanabe T."/>
            <person name="Ryu J.S."/>
            <person name="Kubicek C.P."/>
            <person name="Schmoll M."/>
            <person name="Gaskell J."/>
            <person name="Hammel K.E."/>
            <person name="St John F.J."/>
            <person name="Vanden Wymelenberg A."/>
            <person name="Sabat G."/>
            <person name="Splinter BonDurant S."/>
            <person name="Syed K."/>
            <person name="Yadav J.S."/>
            <person name="Doddapaneni H."/>
            <person name="Subramanian V."/>
            <person name="Lavin J.L."/>
            <person name="Oguiza J.A."/>
            <person name="Perez G."/>
            <person name="Pisabarro A.G."/>
            <person name="Ramirez L."/>
            <person name="Santoyo F."/>
            <person name="Master E."/>
            <person name="Coutinho P.M."/>
            <person name="Henrissat B."/>
            <person name="Lombard V."/>
            <person name="Magnuson J.K."/>
            <person name="Kuees U."/>
            <person name="Hori C."/>
            <person name="Igarashi K."/>
            <person name="Samejima M."/>
            <person name="Held B.W."/>
            <person name="Barry K.W."/>
            <person name="LaButti K.M."/>
            <person name="Lapidus A."/>
            <person name="Lindquist E.A."/>
            <person name="Lucas S.M."/>
            <person name="Riley R."/>
            <person name="Salamov A.A."/>
            <person name="Hoffmeister D."/>
            <person name="Schwenk D."/>
            <person name="Hadar Y."/>
            <person name="Yarden O."/>
            <person name="de Vries R.P."/>
            <person name="Wiebenga A."/>
            <person name="Stenlid J."/>
            <person name="Eastwood D."/>
            <person name="Grigoriev I.V."/>
            <person name="Berka R.M."/>
            <person name="Blanchette R.A."/>
            <person name="Kersten P."/>
            <person name="Martinez A.T."/>
            <person name="Vicuna R."/>
            <person name="Cullen D."/>
        </authorList>
    </citation>
    <scope>NUCLEOTIDE SEQUENCE [LARGE SCALE GENOMIC DNA]</scope>
    <source>
        <strain evidence="1 2">B</strain>
    </source>
</reference>
<dbReference type="Proteomes" id="UP000016930">
    <property type="component" value="Unassembled WGS sequence"/>
</dbReference>
<gene>
    <name evidence="1" type="ORF">CERSUDRAFT_111877</name>
</gene>
<evidence type="ECO:0000313" key="1">
    <source>
        <dbReference type="EMBL" id="EMD39562.1"/>
    </source>
</evidence>
<accession>M2RM60</accession>
<proteinExistence type="predicted"/>